<keyword evidence="2" id="KW-1185">Reference proteome</keyword>
<organism evidence="3">
    <name type="scientific">Angiostrongylus costaricensis</name>
    <name type="common">Nematode worm</name>
    <dbReference type="NCBI Taxonomy" id="334426"/>
    <lineage>
        <taxon>Eukaryota</taxon>
        <taxon>Metazoa</taxon>
        <taxon>Ecdysozoa</taxon>
        <taxon>Nematoda</taxon>
        <taxon>Chromadorea</taxon>
        <taxon>Rhabditida</taxon>
        <taxon>Rhabditina</taxon>
        <taxon>Rhabditomorpha</taxon>
        <taxon>Strongyloidea</taxon>
        <taxon>Metastrongylidae</taxon>
        <taxon>Angiostrongylus</taxon>
    </lineage>
</organism>
<reference evidence="3" key="1">
    <citation type="submission" date="2017-02" db="UniProtKB">
        <authorList>
            <consortium name="WormBaseParasite"/>
        </authorList>
    </citation>
    <scope>IDENTIFICATION</scope>
</reference>
<gene>
    <name evidence="1" type="ORF">ACOC_LOCUS9195</name>
</gene>
<protein>
    <submittedName>
        <fullName evidence="1 3">Uncharacterized protein</fullName>
    </submittedName>
</protein>
<evidence type="ECO:0000313" key="3">
    <source>
        <dbReference type="WBParaSite" id="ACOC_0000919401-mRNA-1"/>
    </source>
</evidence>
<evidence type="ECO:0000313" key="2">
    <source>
        <dbReference type="Proteomes" id="UP000267027"/>
    </source>
</evidence>
<dbReference type="OMA" id="HTTRIGC"/>
<proteinExistence type="predicted"/>
<reference evidence="1 2" key="2">
    <citation type="submission" date="2018-11" db="EMBL/GenBank/DDBJ databases">
        <authorList>
            <consortium name="Pathogen Informatics"/>
        </authorList>
    </citation>
    <scope>NUCLEOTIDE SEQUENCE [LARGE SCALE GENOMIC DNA]</scope>
    <source>
        <strain evidence="1 2">Costa Rica</strain>
    </source>
</reference>
<evidence type="ECO:0000313" key="1">
    <source>
        <dbReference type="EMBL" id="VDM60780.1"/>
    </source>
</evidence>
<name>A0A0R3PTR0_ANGCS</name>
<sequence>MQARMIRYDVAGLVETRRHHPLNAVSETGDELFPGTCDGRGAGGLVNKSLSMNIDSFEQHTTRIGCLRLKRYGSIPALTTFVVHAPTSNFGEEEV</sequence>
<dbReference type="Proteomes" id="UP000267027">
    <property type="component" value="Unassembled WGS sequence"/>
</dbReference>
<dbReference type="EMBL" id="UYYA01004261">
    <property type="protein sequence ID" value="VDM60780.1"/>
    <property type="molecule type" value="Genomic_DNA"/>
</dbReference>
<accession>A0A0R3PTR0</accession>
<dbReference type="AlphaFoldDB" id="A0A0R3PTR0"/>
<dbReference type="OrthoDB" id="410104at2759"/>
<dbReference type="WBParaSite" id="ACOC_0000919401-mRNA-1">
    <property type="protein sequence ID" value="ACOC_0000919401-mRNA-1"/>
    <property type="gene ID" value="ACOC_0000919401"/>
</dbReference>